<evidence type="ECO:0000256" key="5">
    <source>
        <dbReference type="ARBA" id="ARBA00022989"/>
    </source>
</evidence>
<evidence type="ECO:0000256" key="7">
    <source>
        <dbReference type="ARBA" id="ARBA00024033"/>
    </source>
</evidence>
<comment type="similarity">
    <text evidence="7">Belongs to the glycosyltransferase 87 family.</text>
</comment>
<dbReference type="Proteomes" id="UP000034838">
    <property type="component" value="Unassembled WGS sequence"/>
</dbReference>
<keyword evidence="4 8" id="KW-0812">Transmembrane</keyword>
<sequence>METKDARRSPAYLLATWCVTRAVLLLFVLGVYVFPGPDVTTDVSVIYHNWYQVLHQGTFPLDDVTWQYPPAAALAILAPDLLPFLSYPHAFFALAFLADLVVLALLLRSARRPGRSRRGAWVWVAGVPLLGPTVYARYDVMVTAVAVAALLAGARHPRVMGALTAFGALLKVWPALLLAGAVRRRAWVSAAVTGVALAAAFAVWMPGAFAFLTFQRERGTEVESLGALVFHVARHFGWSGQVLLNYGSIEFLGPYVPEVSAAALALTAGAFGWLLLWRLRARRFPPPTLTDAALTAVLLFTTTSRVISPQYLVWLIGLAAVCLTHRASRMTAPALLVLAASFLTVLEFPVGFVHVVTSDWYGITLLLLRNALLAAATLLAAHHLWRTTASPTPTPLQPLPTTTETPVSP</sequence>
<feature type="transmembrane region" description="Helical" evidence="8">
    <location>
        <begin position="186"/>
        <end position="205"/>
    </location>
</feature>
<evidence type="ECO:0000256" key="6">
    <source>
        <dbReference type="ARBA" id="ARBA00023136"/>
    </source>
</evidence>
<feature type="transmembrane region" description="Helical" evidence="8">
    <location>
        <begin position="87"/>
        <end position="107"/>
    </location>
</feature>
<keyword evidence="10" id="KW-1185">Reference proteome</keyword>
<keyword evidence="3" id="KW-0808">Transferase</keyword>
<feature type="transmembrane region" description="Helical" evidence="8">
    <location>
        <begin position="119"/>
        <end position="138"/>
    </location>
</feature>
<dbReference type="InterPro" id="IPR018584">
    <property type="entry name" value="GT87"/>
</dbReference>
<gene>
    <name evidence="9" type="ORF">VT52_001110</name>
</gene>
<dbReference type="PIRSF" id="PIRSF010361">
    <property type="entry name" value="UCP010361"/>
    <property type="match status" value="1"/>
</dbReference>
<dbReference type="EMBL" id="LBDA02000003">
    <property type="protein sequence ID" value="OIK29354.1"/>
    <property type="molecule type" value="Genomic_DNA"/>
</dbReference>
<feature type="transmembrane region" description="Helical" evidence="8">
    <location>
        <begin position="360"/>
        <end position="381"/>
    </location>
</feature>
<dbReference type="InterPro" id="IPR016570">
    <property type="entry name" value="UCP010361"/>
</dbReference>
<evidence type="ECO:0000256" key="3">
    <source>
        <dbReference type="ARBA" id="ARBA00022679"/>
    </source>
</evidence>
<comment type="caution">
    <text evidence="9">The sequence shown here is derived from an EMBL/GenBank/DDBJ whole genome shotgun (WGS) entry which is preliminary data.</text>
</comment>
<evidence type="ECO:0008006" key="11">
    <source>
        <dbReference type="Google" id="ProtNLM"/>
    </source>
</evidence>
<evidence type="ECO:0000256" key="8">
    <source>
        <dbReference type="SAM" id="Phobius"/>
    </source>
</evidence>
<keyword evidence="6 8" id="KW-0472">Membrane</keyword>
<evidence type="ECO:0000256" key="4">
    <source>
        <dbReference type="ARBA" id="ARBA00022692"/>
    </source>
</evidence>
<keyword evidence="5 8" id="KW-1133">Transmembrane helix</keyword>
<organism evidence="9 10">
    <name type="scientific">Streptomyces malaysiense</name>
    <dbReference type="NCBI Taxonomy" id="1428626"/>
    <lineage>
        <taxon>Bacteria</taxon>
        <taxon>Bacillati</taxon>
        <taxon>Actinomycetota</taxon>
        <taxon>Actinomycetes</taxon>
        <taxon>Kitasatosporales</taxon>
        <taxon>Streptomycetaceae</taxon>
        <taxon>Streptomyces</taxon>
    </lineage>
</organism>
<evidence type="ECO:0000313" key="9">
    <source>
        <dbReference type="EMBL" id="OIK29354.1"/>
    </source>
</evidence>
<accession>A0A1J4Q8J3</accession>
<comment type="subcellular location">
    <subcellularLocation>
        <location evidence="1">Cell membrane</location>
        <topology evidence="1">Multi-pass membrane protein</topology>
    </subcellularLocation>
</comment>
<evidence type="ECO:0000256" key="2">
    <source>
        <dbReference type="ARBA" id="ARBA00022475"/>
    </source>
</evidence>
<dbReference type="RefSeq" id="WP_046421300.1">
    <property type="nucleotide sequence ID" value="NZ_LBDA02000003.1"/>
</dbReference>
<dbReference type="Pfam" id="PF09594">
    <property type="entry name" value="GT87"/>
    <property type="match status" value="1"/>
</dbReference>
<evidence type="ECO:0000256" key="1">
    <source>
        <dbReference type="ARBA" id="ARBA00004651"/>
    </source>
</evidence>
<dbReference type="GO" id="GO:0016758">
    <property type="term" value="F:hexosyltransferase activity"/>
    <property type="evidence" value="ECO:0007669"/>
    <property type="project" value="InterPro"/>
</dbReference>
<proteinExistence type="inferred from homology"/>
<dbReference type="OrthoDB" id="4099703at2"/>
<reference evidence="9" key="1">
    <citation type="submission" date="2016-10" db="EMBL/GenBank/DDBJ databases">
        <title>Genome sequence of Streptomyces malaysiense MUSC 136.</title>
        <authorList>
            <person name="Lee L.-H."/>
            <person name="Ser H.-L."/>
        </authorList>
    </citation>
    <scope>NUCLEOTIDE SEQUENCE [LARGE SCALE GENOMIC DNA]</scope>
    <source>
        <strain evidence="9">MUSC 136</strain>
    </source>
</reference>
<feature type="transmembrane region" description="Helical" evidence="8">
    <location>
        <begin position="158"/>
        <end position="179"/>
    </location>
</feature>
<evidence type="ECO:0000313" key="10">
    <source>
        <dbReference type="Proteomes" id="UP000034838"/>
    </source>
</evidence>
<feature type="transmembrane region" description="Helical" evidence="8">
    <location>
        <begin position="335"/>
        <end position="354"/>
    </location>
</feature>
<feature type="transmembrane region" description="Helical" evidence="8">
    <location>
        <begin position="259"/>
        <end position="276"/>
    </location>
</feature>
<dbReference type="AlphaFoldDB" id="A0A1J4Q8J3"/>
<keyword evidence="2" id="KW-1003">Cell membrane</keyword>
<name>A0A1J4Q8J3_9ACTN</name>
<protein>
    <recommendedName>
        <fullName evidence="11">DUF2029 domain-containing protein</fullName>
    </recommendedName>
</protein>
<feature type="transmembrane region" description="Helical" evidence="8">
    <location>
        <begin position="12"/>
        <end position="34"/>
    </location>
</feature>
<dbReference type="GO" id="GO:0005886">
    <property type="term" value="C:plasma membrane"/>
    <property type="evidence" value="ECO:0007669"/>
    <property type="project" value="UniProtKB-SubCell"/>
</dbReference>